<gene>
    <name evidence="9" type="ORF">FE257_007152</name>
</gene>
<evidence type="ECO:0000256" key="2">
    <source>
        <dbReference type="ARBA" id="ARBA00010617"/>
    </source>
</evidence>
<organism evidence="9 10">
    <name type="scientific">Aspergillus nanangensis</name>
    <dbReference type="NCBI Taxonomy" id="2582783"/>
    <lineage>
        <taxon>Eukaryota</taxon>
        <taxon>Fungi</taxon>
        <taxon>Dikarya</taxon>
        <taxon>Ascomycota</taxon>
        <taxon>Pezizomycotina</taxon>
        <taxon>Eurotiomycetes</taxon>
        <taxon>Eurotiomycetidae</taxon>
        <taxon>Eurotiales</taxon>
        <taxon>Aspergillaceae</taxon>
        <taxon>Aspergillus</taxon>
        <taxon>Aspergillus subgen. Circumdati</taxon>
    </lineage>
</organism>
<comment type="caution">
    <text evidence="9">The sequence shown here is derived from an EMBL/GenBank/DDBJ whole genome shotgun (WGS) entry which is preliminary data.</text>
</comment>
<reference evidence="9" key="2">
    <citation type="submission" date="2020-02" db="EMBL/GenBank/DDBJ databases">
        <authorList>
            <person name="Gilchrist C.L.M."/>
            <person name="Chooi Y.-H."/>
        </authorList>
    </citation>
    <scope>NUCLEOTIDE SEQUENCE</scope>
    <source>
        <strain evidence="9">MST-FP2251</strain>
    </source>
</reference>
<proteinExistence type="inferred from homology"/>
<dbReference type="Proteomes" id="UP001194746">
    <property type="component" value="Unassembled WGS sequence"/>
</dbReference>
<dbReference type="Gene3D" id="1.10.630.10">
    <property type="entry name" value="Cytochrome P450"/>
    <property type="match status" value="1"/>
</dbReference>
<dbReference type="PROSITE" id="PS00086">
    <property type="entry name" value="CYTOCHROME_P450"/>
    <property type="match status" value="1"/>
</dbReference>
<name>A0AAD4CN77_ASPNN</name>
<dbReference type="GO" id="GO:0004497">
    <property type="term" value="F:monooxygenase activity"/>
    <property type="evidence" value="ECO:0007669"/>
    <property type="project" value="UniProtKB-KW"/>
</dbReference>
<sequence>MFKLEPVLQEKTEIVQNKLRRLSKNGPINICDAFRCLTTEVIMEFAFAKSAGMIEESPKSFDASFLAAFDIAARTLVDKQYWPILRFLIFVPRSLVKLVSRDMCSSIDLLNFANDCLRHYLTEDKTTTHPVVFDNLSSLSDTDKVHEALLILIAGADTTASTLTTGILQILQNPTIKENFIRAVKDIAPGADGRLPLSELENIDYLTACMKESLRLGMAVPGRLPRVVPASGLNVDGQYIPEGTIVGMSAYTMHYNEDIWGSDARSFNPDRWLQPNAKELDQHLCTFSKGARMCIGQNLAMAEIRLVLASIFRNFDLHLLPRFEAKTRDQFTLEFCYPGLPVTVLPIQETNS</sequence>
<evidence type="ECO:0000256" key="5">
    <source>
        <dbReference type="ARBA" id="ARBA00023004"/>
    </source>
</evidence>
<reference evidence="9" key="1">
    <citation type="journal article" date="2019" name="Beilstein J. Org. Chem.">
        <title>Nanangenines: drimane sesquiterpenoids as the dominant metabolite cohort of a novel Australian fungus, Aspergillus nanangensis.</title>
        <authorList>
            <person name="Lacey H.J."/>
            <person name="Gilchrist C.L.M."/>
            <person name="Crombie A."/>
            <person name="Kalaitzis J.A."/>
            <person name="Vuong D."/>
            <person name="Rutledge P.J."/>
            <person name="Turner P."/>
            <person name="Pitt J.I."/>
            <person name="Lacey E."/>
            <person name="Chooi Y.H."/>
            <person name="Piggott A.M."/>
        </authorList>
    </citation>
    <scope>NUCLEOTIDE SEQUENCE</scope>
    <source>
        <strain evidence="9">MST-FP2251</strain>
    </source>
</reference>
<keyword evidence="6 8" id="KW-0503">Monooxygenase</keyword>
<keyword evidence="7 8" id="KW-0349">Heme</keyword>
<dbReference type="PRINTS" id="PR00385">
    <property type="entry name" value="P450"/>
</dbReference>
<feature type="binding site" description="axial binding residue" evidence="7">
    <location>
        <position position="294"/>
    </location>
    <ligand>
        <name>heme</name>
        <dbReference type="ChEBI" id="CHEBI:30413"/>
    </ligand>
    <ligandPart>
        <name>Fe</name>
        <dbReference type="ChEBI" id="CHEBI:18248"/>
    </ligandPart>
</feature>
<dbReference type="PANTHER" id="PTHR24305">
    <property type="entry name" value="CYTOCHROME P450"/>
    <property type="match status" value="1"/>
</dbReference>
<comment type="similarity">
    <text evidence="2 8">Belongs to the cytochrome P450 family.</text>
</comment>
<keyword evidence="3 7" id="KW-0479">Metal-binding</keyword>
<dbReference type="GO" id="GO:0020037">
    <property type="term" value="F:heme binding"/>
    <property type="evidence" value="ECO:0007669"/>
    <property type="project" value="InterPro"/>
</dbReference>
<dbReference type="Pfam" id="PF00067">
    <property type="entry name" value="p450"/>
    <property type="match status" value="1"/>
</dbReference>
<evidence type="ECO:0000313" key="10">
    <source>
        <dbReference type="Proteomes" id="UP001194746"/>
    </source>
</evidence>
<dbReference type="InterPro" id="IPR036396">
    <property type="entry name" value="Cyt_P450_sf"/>
</dbReference>
<dbReference type="GO" id="GO:0005506">
    <property type="term" value="F:iron ion binding"/>
    <property type="evidence" value="ECO:0007669"/>
    <property type="project" value="InterPro"/>
</dbReference>
<protein>
    <recommendedName>
        <fullName evidence="11">Cytochrome P450</fullName>
    </recommendedName>
</protein>
<accession>A0AAD4CN77</accession>
<evidence type="ECO:0000256" key="1">
    <source>
        <dbReference type="ARBA" id="ARBA00001971"/>
    </source>
</evidence>
<evidence type="ECO:0000256" key="3">
    <source>
        <dbReference type="ARBA" id="ARBA00022723"/>
    </source>
</evidence>
<keyword evidence="10" id="KW-1185">Reference proteome</keyword>
<dbReference type="InterPro" id="IPR017972">
    <property type="entry name" value="Cyt_P450_CS"/>
</dbReference>
<dbReference type="SUPFAM" id="SSF48264">
    <property type="entry name" value="Cytochrome P450"/>
    <property type="match status" value="1"/>
</dbReference>
<evidence type="ECO:0008006" key="11">
    <source>
        <dbReference type="Google" id="ProtNLM"/>
    </source>
</evidence>
<comment type="cofactor">
    <cofactor evidence="1 7">
        <name>heme</name>
        <dbReference type="ChEBI" id="CHEBI:30413"/>
    </cofactor>
</comment>
<evidence type="ECO:0000256" key="4">
    <source>
        <dbReference type="ARBA" id="ARBA00023002"/>
    </source>
</evidence>
<dbReference type="CDD" id="cd11062">
    <property type="entry name" value="CYP58-like"/>
    <property type="match status" value="1"/>
</dbReference>
<dbReference type="EMBL" id="VCAU01000034">
    <property type="protein sequence ID" value="KAF9889644.1"/>
    <property type="molecule type" value="Genomic_DNA"/>
</dbReference>
<evidence type="ECO:0000256" key="7">
    <source>
        <dbReference type="PIRSR" id="PIRSR602401-1"/>
    </source>
</evidence>
<dbReference type="PANTHER" id="PTHR24305:SF234">
    <property type="entry name" value="CYTOCHROME P450"/>
    <property type="match status" value="1"/>
</dbReference>
<dbReference type="AlphaFoldDB" id="A0AAD4CN77"/>
<keyword evidence="5 7" id="KW-0408">Iron</keyword>
<dbReference type="InterPro" id="IPR001128">
    <property type="entry name" value="Cyt_P450"/>
</dbReference>
<evidence type="ECO:0000256" key="8">
    <source>
        <dbReference type="RuleBase" id="RU000461"/>
    </source>
</evidence>
<evidence type="ECO:0000313" key="9">
    <source>
        <dbReference type="EMBL" id="KAF9889644.1"/>
    </source>
</evidence>
<evidence type="ECO:0000256" key="6">
    <source>
        <dbReference type="ARBA" id="ARBA00023033"/>
    </source>
</evidence>
<dbReference type="InterPro" id="IPR002401">
    <property type="entry name" value="Cyt_P450_E_grp-I"/>
</dbReference>
<dbReference type="PRINTS" id="PR00463">
    <property type="entry name" value="EP450I"/>
</dbReference>
<dbReference type="InterPro" id="IPR050121">
    <property type="entry name" value="Cytochrome_P450_monoxygenase"/>
</dbReference>
<keyword evidence="4 8" id="KW-0560">Oxidoreductase</keyword>
<dbReference type="GO" id="GO:0016705">
    <property type="term" value="F:oxidoreductase activity, acting on paired donors, with incorporation or reduction of molecular oxygen"/>
    <property type="evidence" value="ECO:0007669"/>
    <property type="project" value="InterPro"/>
</dbReference>